<gene>
    <name evidence="2" type="ORF">EVAR_37600_1</name>
</gene>
<dbReference type="EMBL" id="BGZK01000378">
    <property type="protein sequence ID" value="GBP40199.1"/>
    <property type="molecule type" value="Genomic_DNA"/>
</dbReference>
<evidence type="ECO:0000313" key="2">
    <source>
        <dbReference type="EMBL" id="GBP40199.1"/>
    </source>
</evidence>
<dbReference type="AlphaFoldDB" id="A0A4C1VPV2"/>
<feature type="region of interest" description="Disordered" evidence="1">
    <location>
        <begin position="67"/>
        <end position="90"/>
    </location>
</feature>
<protein>
    <submittedName>
        <fullName evidence="2">Uncharacterized protein</fullName>
    </submittedName>
</protein>
<reference evidence="2 3" key="1">
    <citation type="journal article" date="2019" name="Commun. Biol.">
        <title>The bagworm genome reveals a unique fibroin gene that provides high tensile strength.</title>
        <authorList>
            <person name="Kono N."/>
            <person name="Nakamura H."/>
            <person name="Ohtoshi R."/>
            <person name="Tomita M."/>
            <person name="Numata K."/>
            <person name="Arakawa K."/>
        </authorList>
    </citation>
    <scope>NUCLEOTIDE SEQUENCE [LARGE SCALE GENOMIC DNA]</scope>
</reference>
<evidence type="ECO:0000313" key="3">
    <source>
        <dbReference type="Proteomes" id="UP000299102"/>
    </source>
</evidence>
<dbReference type="Proteomes" id="UP000299102">
    <property type="component" value="Unassembled WGS sequence"/>
</dbReference>
<evidence type="ECO:0000256" key="1">
    <source>
        <dbReference type="SAM" id="MobiDB-lite"/>
    </source>
</evidence>
<organism evidence="2 3">
    <name type="scientific">Eumeta variegata</name>
    <name type="common">Bagworm moth</name>
    <name type="synonym">Eumeta japonica</name>
    <dbReference type="NCBI Taxonomy" id="151549"/>
    <lineage>
        <taxon>Eukaryota</taxon>
        <taxon>Metazoa</taxon>
        <taxon>Ecdysozoa</taxon>
        <taxon>Arthropoda</taxon>
        <taxon>Hexapoda</taxon>
        <taxon>Insecta</taxon>
        <taxon>Pterygota</taxon>
        <taxon>Neoptera</taxon>
        <taxon>Endopterygota</taxon>
        <taxon>Lepidoptera</taxon>
        <taxon>Glossata</taxon>
        <taxon>Ditrysia</taxon>
        <taxon>Tineoidea</taxon>
        <taxon>Psychidae</taxon>
        <taxon>Oiketicinae</taxon>
        <taxon>Eumeta</taxon>
    </lineage>
</organism>
<keyword evidence="3" id="KW-1185">Reference proteome</keyword>
<proteinExistence type="predicted"/>
<accession>A0A4C1VPV2</accession>
<comment type="caution">
    <text evidence="2">The sequence shown here is derived from an EMBL/GenBank/DDBJ whole genome shotgun (WGS) entry which is preliminary data.</text>
</comment>
<name>A0A4C1VPV2_EUMVA</name>
<sequence length="90" mass="9651">MLLRSPSPFRRWGCDLTKVVHGAAEGQHAEQPFRSITPNLSKDMAKGMYANPNTRGLSVSNALGSSVRTCTRGAPRPRTSETAAALALRA</sequence>